<dbReference type="InterPro" id="IPR025110">
    <property type="entry name" value="AMP-bd_C"/>
</dbReference>
<comment type="cofactor">
    <cofactor evidence="1">
        <name>pantetheine 4'-phosphate</name>
        <dbReference type="ChEBI" id="CHEBI:47942"/>
    </cofactor>
</comment>
<dbReference type="InterPro" id="IPR009081">
    <property type="entry name" value="PP-bd_ACP"/>
</dbReference>
<evidence type="ECO:0000256" key="1">
    <source>
        <dbReference type="ARBA" id="ARBA00001957"/>
    </source>
</evidence>
<dbReference type="Proteomes" id="UP001143372">
    <property type="component" value="Unassembled WGS sequence"/>
</dbReference>
<dbReference type="PROSITE" id="PS00012">
    <property type="entry name" value="PHOSPHOPANTETHEINE"/>
    <property type="match status" value="3"/>
</dbReference>
<dbReference type="Gene3D" id="3.40.50.12780">
    <property type="entry name" value="N-terminal domain of ligase-like"/>
    <property type="match status" value="1"/>
</dbReference>
<evidence type="ECO:0000256" key="2">
    <source>
        <dbReference type="ARBA" id="ARBA00022450"/>
    </source>
</evidence>
<dbReference type="FunFam" id="1.10.1200.10:FF:000005">
    <property type="entry name" value="Nonribosomal peptide synthetase 1"/>
    <property type="match status" value="2"/>
</dbReference>
<feature type="domain" description="Carrier" evidence="6">
    <location>
        <begin position="1018"/>
        <end position="1092"/>
    </location>
</feature>
<dbReference type="Gene3D" id="3.30.300.30">
    <property type="match status" value="3"/>
</dbReference>
<dbReference type="FunFam" id="3.40.50.980:FF:000001">
    <property type="entry name" value="Non-ribosomal peptide synthetase"/>
    <property type="match status" value="2"/>
</dbReference>
<comment type="caution">
    <text evidence="7">The sequence shown here is derived from an EMBL/GenBank/DDBJ whole genome shotgun (WGS) entry which is preliminary data.</text>
</comment>
<dbReference type="Pfam" id="PF00550">
    <property type="entry name" value="PP-binding"/>
    <property type="match status" value="3"/>
</dbReference>
<name>A0A9W6J4K1_9HYPH</name>
<dbReference type="InterPro" id="IPR020845">
    <property type="entry name" value="AMP-binding_CS"/>
</dbReference>
<dbReference type="Gene3D" id="3.40.50.980">
    <property type="match status" value="4"/>
</dbReference>
<proteinExistence type="predicted"/>
<dbReference type="CDD" id="cd19543">
    <property type="entry name" value="DCL_NRPS"/>
    <property type="match status" value="2"/>
</dbReference>
<dbReference type="InterPro" id="IPR020806">
    <property type="entry name" value="PKS_PP-bd"/>
</dbReference>
<dbReference type="RefSeq" id="WP_271169836.1">
    <property type="nucleotide sequence ID" value="NZ_BSFI01000022.1"/>
</dbReference>
<dbReference type="FunFam" id="3.40.50.980:FF:000002">
    <property type="entry name" value="Enterobactin synthetase component F"/>
    <property type="match status" value="1"/>
</dbReference>
<protein>
    <submittedName>
        <fullName evidence="7">Non-ribosomal peptide synthetase</fullName>
    </submittedName>
</protein>
<dbReference type="Gene3D" id="3.30.559.30">
    <property type="entry name" value="Nonribosomal peptide synthetase, condensation domain"/>
    <property type="match status" value="4"/>
</dbReference>
<dbReference type="Gene3D" id="3.30.559.10">
    <property type="entry name" value="Chloramphenicol acetyltransferase-like domain"/>
    <property type="match status" value="4"/>
</dbReference>
<evidence type="ECO:0000256" key="5">
    <source>
        <dbReference type="SAM" id="MobiDB-lite"/>
    </source>
</evidence>
<dbReference type="GO" id="GO:0031177">
    <property type="term" value="F:phosphopantetheine binding"/>
    <property type="evidence" value="ECO:0007669"/>
    <property type="project" value="InterPro"/>
</dbReference>
<dbReference type="NCBIfam" id="TIGR01733">
    <property type="entry name" value="AA-adenyl-dom"/>
    <property type="match status" value="3"/>
</dbReference>
<keyword evidence="8" id="KW-1185">Reference proteome</keyword>
<dbReference type="GO" id="GO:0005737">
    <property type="term" value="C:cytoplasm"/>
    <property type="evidence" value="ECO:0007669"/>
    <property type="project" value="TreeGrafter"/>
</dbReference>
<gene>
    <name evidence="7" type="primary">pvdL</name>
    <name evidence="7" type="ORF">GCM10008179_32560</name>
</gene>
<dbReference type="InterPro" id="IPR036736">
    <property type="entry name" value="ACP-like_sf"/>
</dbReference>
<dbReference type="PROSITE" id="PS50075">
    <property type="entry name" value="CARRIER"/>
    <property type="match status" value="3"/>
</dbReference>
<dbReference type="PANTHER" id="PTHR45527:SF1">
    <property type="entry name" value="FATTY ACID SYNTHASE"/>
    <property type="match status" value="1"/>
</dbReference>
<dbReference type="PANTHER" id="PTHR45527">
    <property type="entry name" value="NONRIBOSOMAL PEPTIDE SYNTHETASE"/>
    <property type="match status" value="1"/>
</dbReference>
<dbReference type="FunFam" id="2.30.38.10:FF:000001">
    <property type="entry name" value="Non-ribosomal peptide synthetase PvdI"/>
    <property type="match status" value="1"/>
</dbReference>
<dbReference type="CDD" id="cd17646">
    <property type="entry name" value="A_NRPS_AB3403-like"/>
    <property type="match status" value="1"/>
</dbReference>
<dbReference type="EMBL" id="BSFI01000022">
    <property type="protein sequence ID" value="GLK69618.1"/>
    <property type="molecule type" value="Genomic_DNA"/>
</dbReference>
<dbReference type="SUPFAM" id="SSF56801">
    <property type="entry name" value="Acetyl-CoA synthetase-like"/>
    <property type="match status" value="3"/>
</dbReference>
<keyword evidence="3" id="KW-0597">Phosphoprotein</keyword>
<evidence type="ECO:0000313" key="8">
    <source>
        <dbReference type="Proteomes" id="UP001143372"/>
    </source>
</evidence>
<dbReference type="InterPro" id="IPR010071">
    <property type="entry name" value="AA_adenyl_dom"/>
</dbReference>
<reference evidence="7" key="1">
    <citation type="journal article" date="2014" name="Int. J. Syst. Evol. Microbiol.">
        <title>Complete genome sequence of Corynebacterium casei LMG S-19264T (=DSM 44701T), isolated from a smear-ripened cheese.</title>
        <authorList>
            <consortium name="US DOE Joint Genome Institute (JGI-PGF)"/>
            <person name="Walter F."/>
            <person name="Albersmeier A."/>
            <person name="Kalinowski J."/>
            <person name="Ruckert C."/>
        </authorList>
    </citation>
    <scope>NUCLEOTIDE SEQUENCE</scope>
    <source>
        <strain evidence="7">VKM B-2347</strain>
    </source>
</reference>
<accession>A0A9W6J4K1</accession>
<dbReference type="InterPro" id="IPR023213">
    <property type="entry name" value="CAT-like_dom_sf"/>
</dbReference>
<dbReference type="NCBIfam" id="NF003417">
    <property type="entry name" value="PRK04813.1"/>
    <property type="match status" value="3"/>
</dbReference>
<dbReference type="GO" id="GO:0044550">
    <property type="term" value="P:secondary metabolite biosynthetic process"/>
    <property type="evidence" value="ECO:0007669"/>
    <property type="project" value="TreeGrafter"/>
</dbReference>
<dbReference type="PROSITE" id="PS00455">
    <property type="entry name" value="AMP_BINDING"/>
    <property type="match status" value="3"/>
</dbReference>
<evidence type="ECO:0000256" key="4">
    <source>
        <dbReference type="ARBA" id="ARBA00022737"/>
    </source>
</evidence>
<dbReference type="SUPFAM" id="SSF47336">
    <property type="entry name" value="ACP-like"/>
    <property type="match status" value="3"/>
</dbReference>
<reference evidence="7" key="2">
    <citation type="submission" date="2023-01" db="EMBL/GenBank/DDBJ databases">
        <authorList>
            <person name="Sun Q."/>
            <person name="Evtushenko L."/>
        </authorList>
    </citation>
    <scope>NUCLEOTIDE SEQUENCE</scope>
    <source>
        <strain evidence="7">VKM B-2347</strain>
    </source>
</reference>
<dbReference type="InterPro" id="IPR010060">
    <property type="entry name" value="NRPS_synth"/>
</dbReference>
<dbReference type="Gene3D" id="2.30.38.10">
    <property type="entry name" value="Luciferase, Domain 3"/>
    <property type="match status" value="2"/>
</dbReference>
<dbReference type="InterPro" id="IPR000873">
    <property type="entry name" value="AMP-dep_synth/lig_dom"/>
</dbReference>
<dbReference type="CDD" id="cd19531">
    <property type="entry name" value="LCL_NRPS-like"/>
    <property type="match status" value="1"/>
</dbReference>
<dbReference type="SUPFAM" id="SSF52777">
    <property type="entry name" value="CoA-dependent acyltransferases"/>
    <property type="match status" value="8"/>
</dbReference>
<feature type="region of interest" description="Disordered" evidence="5">
    <location>
        <begin position="3536"/>
        <end position="3560"/>
    </location>
</feature>
<evidence type="ECO:0000313" key="7">
    <source>
        <dbReference type="EMBL" id="GLK69618.1"/>
    </source>
</evidence>
<dbReference type="Gene3D" id="1.10.1200.10">
    <property type="entry name" value="ACP-like"/>
    <property type="match status" value="3"/>
</dbReference>
<dbReference type="GO" id="GO:0003824">
    <property type="term" value="F:catalytic activity"/>
    <property type="evidence" value="ECO:0007669"/>
    <property type="project" value="InterPro"/>
</dbReference>
<organism evidence="7 8">
    <name type="scientific">Hansschlegelia plantiphila</name>
    <dbReference type="NCBI Taxonomy" id="374655"/>
    <lineage>
        <taxon>Bacteria</taxon>
        <taxon>Pseudomonadati</taxon>
        <taxon>Pseudomonadota</taxon>
        <taxon>Alphaproteobacteria</taxon>
        <taxon>Hyphomicrobiales</taxon>
        <taxon>Methylopilaceae</taxon>
        <taxon>Hansschlegelia</taxon>
    </lineage>
</organism>
<dbReference type="InterPro" id="IPR042099">
    <property type="entry name" value="ANL_N_sf"/>
</dbReference>
<dbReference type="Pfam" id="PF13193">
    <property type="entry name" value="AMP-binding_C"/>
    <property type="match status" value="2"/>
</dbReference>
<feature type="domain" description="Carrier" evidence="6">
    <location>
        <begin position="3556"/>
        <end position="3630"/>
    </location>
</feature>
<dbReference type="NCBIfam" id="TIGR01720">
    <property type="entry name" value="NRPS-para261"/>
    <property type="match status" value="1"/>
</dbReference>
<dbReference type="GO" id="GO:0043041">
    <property type="term" value="P:amino acid activation for nonribosomal peptide biosynthetic process"/>
    <property type="evidence" value="ECO:0007669"/>
    <property type="project" value="TreeGrafter"/>
</dbReference>
<dbReference type="Pfam" id="PF00668">
    <property type="entry name" value="Condensation"/>
    <property type="match status" value="4"/>
</dbReference>
<sequence length="3649" mass="388414">MNDLSPGRAAQLKAVADRVVALPQDKRRAFLMQLRDKGISPASLPTPRAPEREARGLSDAQRRFWTLWRLDPASGAYNIAAGLRLRGMLDEGALAAALDAVVSRHGQLRAVFAEEDGEVVQRILPTARETLAVVDLTGLPDAERAARFETLSKADAAAPFDLASETPFRALLVRETADSAALLLTLHHIAADGWSLELLVADLAAEYGRRVAGGGADRPAPVIDYVDHAWWRGQLLDAGEGERELDFWRETLGDVHRTLDLPADRPRTGRSDVDAGVLRFDLPPETASAVAALGRDLGATGFMVLLAGFAVLLARLAGQPELRVGTAVANRSSPDVEGVIGCFVNTLALPLRVDPWLSFAVLVTETRRTVLSAQANQTLPFERLVQSLSPERSLTRAPLFQVMFQHDRAAAAHSVRFEGLRSEPLAREGGAAQFDLTLTTVEDADGRLRGSFEYDAAVFDRGTVAGWASRFERLIGELLRHPDAALGGATRLDDDAFAEVMQWGAPGWRTEADGLLVHERIAAFAATDAGRDAILFGERVVTRGALEARANRIAAALVEAGVGPEDRVAVALPRSPELIAALLGVLKAGAAFLPLPLDQPDRRIAETAADAGAVLVVTEAAAAPRLQGAGVRLLVLERDAAGEQDAPPDVARPHPDQLAYVLYTSGSTGRPKGVAVAHGPLAAHSAAAAVAFGLSEATRELHVLSFAFDAAHERWLGALGAGGALVLKDEELWAPERTLAEIAGRAITHADVPPAYLAAIAEHAEQSGAEAPGGALYSFGGEATSRAAFELIIRALKPRALVNGYGPTETVMTPLAWRWDGGAGFESAYAPLGRPIGERRAYVLDHALQPVAPDAAGELYIGGDVIARGYLDRPAATAERFTPDPFGAPGARMYRTGDLARWTRGGELIFLGRADDQVKIRGHRIEPGEVEAALLAEDGVREAVAVAVEAPEGRRLVAYAAPSGDGEALLAALRERLPTHMVPARVVTLDALPRAGSGKVDRRALPAVDWSQASGRVAPEGQIETALAEIWAHALGFDAVGATDNFFALGGDSILSLQVVSRARAKGLAVSPKQIFERQTVRELAEVATFAGDDVRPRAGAAGEAPPLSDADLEALGVARGAVEAVFPLSPLQRGLLFHAAEDPEGAAYVEQSVVTVDGLDAERFAQAWRETFARHQALRSVFIADNQVVFRDAACPIEIVDARGLGDAALAAIASEERARRFDLVRGPLSRLKLLRCDEARWRLVWTFHHVILDGWSASLAIGEALTRYAGGTLPEVAPYARYVDWLSRRDAAADEAFWREALAGVDEPTLLGAAAASAGGQSEHGLLRRRRDHAATARLVAFARRERVTLNALIQGAWALLLSRRTGQETVTFGATVSGRPAELDGCETMIGLFINTLPVAVSAPPGRRVGEWLRDLQAWGAALREHEQTPLNDVQRWAGHPGRPLFDTLLVFENYPVDRAARDGSGLTVEAVEAEAAALTHYPLTLGIDAGEALDIAFGYDRAVFSDERVRELARSLDALLDRLAADPDAALGSLSPLSEEDAAIQAPWTRGQWEKQAPQFVHERIAAWAAADPDRPAVLFGDLTVTRGELDRRANRIARALVDRDVGPDRIVGVMLGRSPDHLAALLGVLKAGGAFLPLPLDWPAARLAETVADAGAWLVIAEASTLDRARATGAAVVGIDGPDGSGAAAAPLPSALHAESLAYVIYTSGSTGRPKGVGVGHAAIAMHCAATAPLYDMDERSREFHFINLAFDGAHERWLTALMTGGSLVLRDDELWTPERTLEAMGRHGVTNAGFPPAYLTAMASGAAGAPPPAVDLYSFGGEAMPRAGFELARSALKPRVLINGYGPTEAVVTPLLWRVETASDVVFEGPYAPIGRPVGDRRAYVLDDALHPAPEGATGELWIGGAGLARGYLRRAALTAERFVPDPSGEPGARMFRTGDLVRWGADGAAIYVGRVDEQVKIRGYRIELGEIEAALVEAGAREAVALAVETPRGRRLAGYAAGADGAALLGALKLQLPDYMVPSRIVTLAALPRLSTGKIDRRSLPQIDWEADDAGAVKPAGEVETALARAWAETLNLPEVGVTDNFFGLGGDSILSLQAVSRARASGVVVTPRQIFERPTIRELAEVAERAAVAAAPAGPVQGPAVLTPIQRWFFSLQLARPARWSQSVELSAQGTVDVAALGLAFDALVERHDALRLRYRRNDAAGEWRQDYAPAETVRDTLGVRDVADDTELADLCETLQTDLDLEHGPLVRAALARLPDGTARLLVVVHHLVVDGVSWRVLLEDLEQAYDQARSGAAVALGARSAPFSAWGARLETYAASAGLEAERPFWRRAASSERAFPPARPEGADRISEAERVRVSFDRAATARLAAAPRAVRARVDDLLLAALARVLARRRGAEALTVGMEGHGRDGGPSDGLDLSRTVGWFTSVFPLRLEGLTGEPLATLKAVKDAARAAPGKGLGYGVLRWMGSDEARAELALLPAPDVLFNYLGRFDVSGAPAGAFVLTGRSAGDDQDPDSPLGAELTINGQTLDGELTLDLVFSAARHDRAVVEELAGALRSEAIALAAACERPDAEGLTPSDVALARLDQPRLDALLQRLPLRPGEVQDIYPLTPMQQGMLFHGLDEPELYVTQISVAAEGLDCARFAAAWDATVARHAALRTGFVSDGLERPLQFVVEKAASVVETLDWRGRDVTEDNLAAHAEGERQRGFDLLRPPLLRISLVRLDGGRVRVVLTSHHLILDGWSTSRLTAEALARYEGRAVPAAGGRFRDHIAWLEARDAEASAAFWKERLASLDGPTLLAEIFGRPPKGETGFGHEAFTLDPGATARLKRFARERNVTLNTVVQGAWALLLSRLTGARTVAFGTTTSGRSSDVPGVGEAVGLYINTLIQAETVDPSQGAADWLADVQARAAAMRDHEHAPLYATQALAGFGGAAPFDTLLVFENYPVSAALHEGRGVKLAPLGGVETTNYPLALTVMETGAGLEFGWTWSREAFRGETVAGLDASLKRAVLAIVADPDAPLGAVDLLDAAKSMADASTARDWGGRATVLDRIAGWIERTPEAPAVAFEGETLSYGELGRRVDDLAARLAGRGVREDHVVGIALERSLELVVAILAIMKAGAAWLPLEPDLPAARIAEMAADAGAQVVLSASSLAGRLPAGAGFEVLLLDRPDSDPHVTPSPRLHPKSLAYVIYTSGSTGRPKGVGNTHEGLRNRVAWMQDRYALTPDDAVLQKTPMGFDVSVWEFVWPLFAGARLVVAPPGAHRDPAALGALIRAEGVTTLHFVPSMLAAFLASGELSSCPTLRRILASGEALAPDLARGTLAATGAELHNLYGPTEAAIDVTHWTCASDERRTPIGLPIANTAIRILDADFHEAPPGAAGELAIAGVNLARGYLGRPGLTAARFAPDPGGAPGDRLYLTGDLARRDPDGALIYLGRVDRQVKLRGMRVEPGEVEAALRGFPGVREAAVIVVRDALVAYVATGDGACAPEDEIRASLAERLPAHFVPARVVVLPALPTTRNGKLDVSALPNPDGGRSSEAEPPETETERAVAEVWEEALGVAPGRSDDFFHLGGHSLTAMKARALLLERHGLDAPIRRFFERPRLADFAASLPQLGERPQGLLDDMDRWMSEIEG</sequence>
<keyword evidence="4" id="KW-0677">Repeat</keyword>
<keyword evidence="2" id="KW-0596">Phosphopantetheine</keyword>
<dbReference type="InterPro" id="IPR006162">
    <property type="entry name" value="Ppantetheine_attach_site"/>
</dbReference>
<evidence type="ECO:0000259" key="6">
    <source>
        <dbReference type="PROSITE" id="PS50075"/>
    </source>
</evidence>
<dbReference type="SMART" id="SM00823">
    <property type="entry name" value="PKS_PP"/>
    <property type="match status" value="3"/>
</dbReference>
<feature type="domain" description="Carrier" evidence="6">
    <location>
        <begin position="2065"/>
        <end position="2139"/>
    </location>
</feature>
<dbReference type="InterPro" id="IPR045851">
    <property type="entry name" value="AMP-bd_C_sf"/>
</dbReference>
<dbReference type="Pfam" id="PF00501">
    <property type="entry name" value="AMP-binding"/>
    <property type="match status" value="3"/>
</dbReference>
<dbReference type="InterPro" id="IPR001242">
    <property type="entry name" value="Condensation_dom"/>
</dbReference>
<evidence type="ECO:0000256" key="3">
    <source>
        <dbReference type="ARBA" id="ARBA00022553"/>
    </source>
</evidence>
<dbReference type="FunFam" id="3.40.50.12780:FF:000012">
    <property type="entry name" value="Non-ribosomal peptide synthetase"/>
    <property type="match status" value="1"/>
</dbReference>